<evidence type="ECO:0000313" key="1">
    <source>
        <dbReference type="EMBL" id="PIX34261.1"/>
    </source>
</evidence>
<evidence type="ECO:0000313" key="3">
    <source>
        <dbReference type="Proteomes" id="UP000230646"/>
    </source>
</evidence>
<dbReference type="Proteomes" id="UP000230646">
    <property type="component" value="Unassembled WGS sequence"/>
</dbReference>
<comment type="caution">
    <text evidence="1">The sequence shown here is derived from an EMBL/GenBank/DDBJ whole genome shotgun (WGS) entry which is preliminary data.</text>
</comment>
<reference evidence="3 4" key="1">
    <citation type="submission" date="2017-09" db="EMBL/GenBank/DDBJ databases">
        <title>Depth-based differentiation of microbial function through sediment-hosted aquifers and enrichment of novel symbionts in the deep terrestrial subsurface.</title>
        <authorList>
            <person name="Probst A.J."/>
            <person name="Ladd B."/>
            <person name="Jarett J.K."/>
            <person name="Geller-Mcgrath D.E."/>
            <person name="Sieber C.M."/>
            <person name="Emerson J.B."/>
            <person name="Anantharaman K."/>
            <person name="Thomas B.C."/>
            <person name="Malmstrom R."/>
            <person name="Stieglmeier M."/>
            <person name="Klingl A."/>
            <person name="Woyke T."/>
            <person name="Ryan C.M."/>
            <person name="Banfield J.F."/>
        </authorList>
    </citation>
    <scope>NUCLEOTIDE SEQUENCE [LARGE SCALE GENOMIC DNA]</scope>
    <source>
        <strain evidence="2">CG_4_10_14_3_um_filter_34_13</strain>
    </source>
</reference>
<dbReference type="EMBL" id="PFIP01000090">
    <property type="protein sequence ID" value="PIX34261.1"/>
    <property type="molecule type" value="Genomic_DNA"/>
</dbReference>
<dbReference type="Gene3D" id="3.40.1260.10">
    <property type="entry name" value="DsrEFH-like"/>
    <property type="match status" value="1"/>
</dbReference>
<organism evidence="1 4">
    <name type="scientific">Candidatus Infernicultor aquiphilus</name>
    <dbReference type="NCBI Taxonomy" id="1805029"/>
    <lineage>
        <taxon>Bacteria</taxon>
        <taxon>Pseudomonadati</taxon>
        <taxon>Atribacterota</taxon>
        <taxon>Candidatus Phoenicimicrobiia</taxon>
        <taxon>Candidatus Pheonicimicrobiales</taxon>
        <taxon>Candidatus Phoenicimicrobiaceae</taxon>
        <taxon>Candidatus Infernicultor</taxon>
    </lineage>
</organism>
<dbReference type="InterPro" id="IPR019870">
    <property type="entry name" value="Se_metab_YedF"/>
</dbReference>
<keyword evidence="2" id="KW-0808">Transferase</keyword>
<gene>
    <name evidence="1" type="primary">yedF</name>
    <name evidence="2" type="ORF">COZ07_02520</name>
    <name evidence="1" type="ORF">COZ58_04650</name>
</gene>
<evidence type="ECO:0000313" key="2">
    <source>
        <dbReference type="EMBL" id="PIY33353.1"/>
    </source>
</evidence>
<dbReference type="NCBIfam" id="TIGR03527">
    <property type="entry name" value="selenium_YedF"/>
    <property type="match status" value="1"/>
</dbReference>
<dbReference type="EMBL" id="PFKO01000089">
    <property type="protein sequence ID" value="PIY33353.1"/>
    <property type="molecule type" value="Genomic_DNA"/>
</dbReference>
<sequence>MPSKVFLIQSEGLGRGDDQLGTMLMANFLRLLGESKEKPETLVFWNTGVRLVCEDSHVLGHLKRLEEQGVEILACTTCLEYFELVDKLKVGKPTTMVKSIQSILNSEIVCL</sequence>
<proteinExistence type="predicted"/>
<dbReference type="RefSeq" id="WP_406607028.1">
    <property type="nucleotide sequence ID" value="NZ_PFKO01000089.1"/>
</dbReference>
<dbReference type="GO" id="GO:0016740">
    <property type="term" value="F:transferase activity"/>
    <property type="evidence" value="ECO:0007669"/>
    <property type="project" value="UniProtKB-KW"/>
</dbReference>
<evidence type="ECO:0000313" key="4">
    <source>
        <dbReference type="Proteomes" id="UP000231493"/>
    </source>
</evidence>
<dbReference type="InterPro" id="IPR027396">
    <property type="entry name" value="DsrEFH-like"/>
</dbReference>
<accession>A0A2M7K7Z8</accession>
<accession>A0A2M7PRS0</accession>
<name>A0A2M7K7Z8_9BACT</name>
<protein>
    <submittedName>
        <fullName evidence="1">Sulfurtransferase-like selenium metabolism protein YedF</fullName>
    </submittedName>
</protein>
<dbReference type="AlphaFoldDB" id="A0A2M7K7Z8"/>
<dbReference type="SUPFAM" id="SSF75169">
    <property type="entry name" value="DsrEFH-like"/>
    <property type="match status" value="1"/>
</dbReference>
<reference evidence="1" key="2">
    <citation type="submission" date="2017-09" db="EMBL/GenBank/DDBJ databases">
        <title>Depth-based differentiation of microbial function through sediment-hosted aquifers and enrichment of novel symbionts in the deep terrestrial subsurface.</title>
        <authorList>
            <person name="Probst A.J."/>
            <person name="Ladd B."/>
            <person name="Jarett J.K."/>
            <person name="Geller-Mcgrath D.E."/>
            <person name="Sieber C.M.K."/>
            <person name="Emerson J.B."/>
            <person name="Anantharaman K."/>
            <person name="Thomas B.C."/>
            <person name="Malmstrom R."/>
            <person name="Stieglmeier M."/>
            <person name="Klingl A."/>
            <person name="Woyke T."/>
            <person name="Ryan C.M."/>
            <person name="Banfield J.F."/>
        </authorList>
    </citation>
    <scope>NUCLEOTIDE SEQUENCE</scope>
    <source>
        <strain evidence="1">CG_4_8_14_3_um_filter_34_18</strain>
    </source>
</reference>
<dbReference type="Proteomes" id="UP000231493">
    <property type="component" value="Unassembled WGS sequence"/>
</dbReference>